<dbReference type="SUPFAM" id="SSF55718">
    <property type="entry name" value="SCP-like"/>
    <property type="match status" value="1"/>
</dbReference>
<dbReference type="Pfam" id="PF02036">
    <property type="entry name" value="SCP2"/>
    <property type="match status" value="1"/>
</dbReference>
<feature type="domain" description="SCP2" evidence="1">
    <location>
        <begin position="39"/>
        <end position="129"/>
    </location>
</feature>
<name>A0A7S3J3V4_9SPIT</name>
<dbReference type="PANTHER" id="PTHR10094:SF25">
    <property type="entry name" value="SCP2 STEROL-BINDING DOMAIN-CONTAINING PROTEIN 1"/>
    <property type="match status" value="1"/>
</dbReference>
<dbReference type="EMBL" id="HBII01009505">
    <property type="protein sequence ID" value="CAE0345146.1"/>
    <property type="molecule type" value="Transcribed_RNA"/>
</dbReference>
<evidence type="ECO:0000313" key="2">
    <source>
        <dbReference type="EMBL" id="CAE0345146.1"/>
    </source>
</evidence>
<accession>A0A7S3J3V4</accession>
<proteinExistence type="predicted"/>
<dbReference type="GO" id="GO:0005829">
    <property type="term" value="C:cytosol"/>
    <property type="evidence" value="ECO:0007669"/>
    <property type="project" value="TreeGrafter"/>
</dbReference>
<gene>
    <name evidence="2" type="ORF">EHAR0213_LOCUS4055</name>
</gene>
<dbReference type="InterPro" id="IPR003033">
    <property type="entry name" value="SCP2_sterol-bd_dom"/>
</dbReference>
<dbReference type="PANTHER" id="PTHR10094">
    <property type="entry name" value="STEROL CARRIER PROTEIN 2 SCP-2 FAMILY PROTEIN"/>
    <property type="match status" value="1"/>
</dbReference>
<organism evidence="2">
    <name type="scientific">Euplotes harpa</name>
    <dbReference type="NCBI Taxonomy" id="151035"/>
    <lineage>
        <taxon>Eukaryota</taxon>
        <taxon>Sar</taxon>
        <taxon>Alveolata</taxon>
        <taxon>Ciliophora</taxon>
        <taxon>Intramacronucleata</taxon>
        <taxon>Spirotrichea</taxon>
        <taxon>Hypotrichia</taxon>
        <taxon>Euplotida</taxon>
        <taxon>Euplotidae</taxon>
        <taxon>Euplotes</taxon>
    </lineage>
</organism>
<protein>
    <recommendedName>
        <fullName evidence="1">SCP2 domain-containing protein</fullName>
    </recommendedName>
</protein>
<reference evidence="2" key="1">
    <citation type="submission" date="2021-01" db="EMBL/GenBank/DDBJ databases">
        <authorList>
            <person name="Corre E."/>
            <person name="Pelletier E."/>
            <person name="Niang G."/>
            <person name="Scheremetjew M."/>
            <person name="Finn R."/>
            <person name="Kale V."/>
            <person name="Holt S."/>
            <person name="Cochrane G."/>
            <person name="Meng A."/>
            <person name="Brown T."/>
            <person name="Cohen L."/>
        </authorList>
    </citation>
    <scope>NUCLEOTIDE SEQUENCE</scope>
    <source>
        <strain evidence="2">FSP1.4</strain>
    </source>
</reference>
<dbReference type="InterPro" id="IPR036527">
    <property type="entry name" value="SCP2_sterol-bd_dom_sf"/>
</dbReference>
<dbReference type="AlphaFoldDB" id="A0A7S3J3V4"/>
<sequence length="149" mass="16216">METVGFTSSSAIVANYTAGEELKSEEIFSMMTEYLSRGEGKDLPDKVGAIFQFDVRAKKGGPIAGSWEIDLKNSPPACRKGQAKAPDATFTMVDEDFEKVCLGTLNPQMAFMQGKMKIKGNLGKATKFTPELFPPPTPENIAKFARGKL</sequence>
<evidence type="ECO:0000259" key="1">
    <source>
        <dbReference type="Pfam" id="PF02036"/>
    </source>
</evidence>
<dbReference type="Gene3D" id="3.30.1050.10">
    <property type="entry name" value="SCP2 sterol-binding domain"/>
    <property type="match status" value="1"/>
</dbReference>